<dbReference type="EMBL" id="LHQV01000018">
    <property type="protein sequence ID" value="OQJ97901.1"/>
    <property type="molecule type" value="Genomic_DNA"/>
</dbReference>
<sequence>MKELLYSKNYILIKHKEKPEAVIFMELCSKHEITDPYKIKSKDGVIGFHFERQNDLESEIKKLSILTIVVNSSDGTPKDFFEAEI</sequence>
<reference evidence="1 2" key="1">
    <citation type="submission" date="2015-08" db="EMBL/GenBank/DDBJ databases">
        <title>Draft Genome Sequences of Vibrio parahaemolyticus Strains.</title>
        <authorList>
            <person name="Gonzalez-Escalona N."/>
            <person name="DePaola A."/>
        </authorList>
    </citation>
    <scope>NUCLEOTIDE SEQUENCE [LARGE SCALE GENOMIC DNA]</scope>
    <source>
        <strain evidence="1 2">CFSAN001621</strain>
    </source>
</reference>
<dbReference type="AlphaFoldDB" id="A0AAX0M851"/>
<accession>A0AAX0M851</accession>
<dbReference type="RefSeq" id="WP_053319049.1">
    <property type="nucleotide sequence ID" value="NZ_JBJJJP010000006.1"/>
</dbReference>
<proteinExistence type="predicted"/>
<name>A0AAX0M851_VIBPH</name>
<protein>
    <submittedName>
        <fullName evidence="1">Uncharacterized protein</fullName>
    </submittedName>
</protein>
<organism evidence="1 2">
    <name type="scientific">Vibrio parahaemolyticus</name>
    <dbReference type="NCBI Taxonomy" id="670"/>
    <lineage>
        <taxon>Bacteria</taxon>
        <taxon>Pseudomonadati</taxon>
        <taxon>Pseudomonadota</taxon>
        <taxon>Gammaproteobacteria</taxon>
        <taxon>Vibrionales</taxon>
        <taxon>Vibrionaceae</taxon>
        <taxon>Vibrio</taxon>
    </lineage>
</organism>
<evidence type="ECO:0000313" key="2">
    <source>
        <dbReference type="Proteomes" id="UP000191946"/>
    </source>
</evidence>
<keyword evidence="2" id="KW-1185">Reference proteome</keyword>
<dbReference type="Proteomes" id="UP000191946">
    <property type="component" value="Unassembled WGS sequence"/>
</dbReference>
<gene>
    <name evidence="1" type="ORF">AKG60_18300</name>
</gene>
<comment type="caution">
    <text evidence="1">The sequence shown here is derived from an EMBL/GenBank/DDBJ whole genome shotgun (WGS) entry which is preliminary data.</text>
</comment>
<evidence type="ECO:0000313" key="1">
    <source>
        <dbReference type="EMBL" id="OQJ97901.1"/>
    </source>
</evidence>